<name>A0A8D9CSF7_BRACM</name>
<proteinExistence type="predicted"/>
<gene>
    <name evidence="1" type="ORF">BRAPAZ1V2_A09P08000.2</name>
</gene>
<reference evidence="1 2" key="1">
    <citation type="submission" date="2021-07" db="EMBL/GenBank/DDBJ databases">
        <authorList>
            <consortium name="Genoscope - CEA"/>
            <person name="William W."/>
        </authorList>
    </citation>
    <scope>NUCLEOTIDE SEQUENCE [LARGE SCALE GENOMIC DNA]</scope>
</reference>
<dbReference type="Gramene" id="A09p08000.2_BraZ1">
    <property type="protein sequence ID" value="A09p08000.2_BraZ1.CDS"/>
    <property type="gene ID" value="A09g08000.2_BraZ1"/>
</dbReference>
<protein>
    <submittedName>
        <fullName evidence="1">Uncharacterized protein</fullName>
    </submittedName>
</protein>
<dbReference type="AlphaFoldDB" id="A0A8D9CSF7"/>
<accession>A0A8D9CSF7</accession>
<evidence type="ECO:0000313" key="2">
    <source>
        <dbReference type="Proteomes" id="UP000694005"/>
    </source>
</evidence>
<organism evidence="1 2">
    <name type="scientific">Brassica campestris</name>
    <name type="common">Field mustard</name>
    <dbReference type="NCBI Taxonomy" id="3711"/>
    <lineage>
        <taxon>Eukaryota</taxon>
        <taxon>Viridiplantae</taxon>
        <taxon>Streptophyta</taxon>
        <taxon>Embryophyta</taxon>
        <taxon>Tracheophyta</taxon>
        <taxon>Spermatophyta</taxon>
        <taxon>Magnoliopsida</taxon>
        <taxon>eudicotyledons</taxon>
        <taxon>Gunneridae</taxon>
        <taxon>Pentapetalae</taxon>
        <taxon>rosids</taxon>
        <taxon>malvids</taxon>
        <taxon>Brassicales</taxon>
        <taxon>Brassicaceae</taxon>
        <taxon>Brassiceae</taxon>
        <taxon>Brassica</taxon>
    </lineage>
</organism>
<evidence type="ECO:0000313" key="1">
    <source>
        <dbReference type="EMBL" id="CAG7860333.1"/>
    </source>
</evidence>
<sequence length="93" mass="10402">MVLCLVKLRRFDEARADLDRVLASSYVPSNNACSLVVDELCILRLKARGSGLRIWCCKRLFKGLCGHGHLDEAVGMLDTLCEITRMLLPVNLI</sequence>
<dbReference type="Proteomes" id="UP000694005">
    <property type="component" value="Chromosome A09"/>
</dbReference>
<dbReference type="EMBL" id="LS974625">
    <property type="protein sequence ID" value="CAG7860333.1"/>
    <property type="molecule type" value="Genomic_DNA"/>
</dbReference>